<evidence type="ECO:0000256" key="10">
    <source>
        <dbReference type="ARBA" id="ARBA00023224"/>
    </source>
</evidence>
<feature type="transmembrane region" description="Helical" evidence="11">
    <location>
        <begin position="277"/>
        <end position="300"/>
    </location>
</feature>
<dbReference type="AlphaFoldDB" id="A0A452QLD4"/>
<sequence>PPLPPPSKHKNRGTWVAQRLSVCLWLRELFHYEPASSSPTPPACVSSLAGTLLLSTIGPGIAGNIFVFVNYMCIFFWDTKKKSTHLILIHLAFTNIILLFSKVTLKTIEIFGLRNFPDDTGCKTFVYLERVARGLSICTTSLLTVVQATTISPRASVRASFKPASTCRTLSFFLFLWILNSLLSMNLLYYMKNVSSLNSSQFGQSGRYCYFLPASQTMKWMFLILMALRDFLFLGLMAWASVYMVLILHKHHKHARYLQKSKVLYHIPPEIRAAQSVLLLMLCFLFFHWADCIISLHLQSLLENKFIMLIIVDISTVGYAIVSPFVLIHRDGRLIEKHMIKLYPWTGVGGRKQKLGILKCGTP</sequence>
<evidence type="ECO:0000256" key="5">
    <source>
        <dbReference type="ARBA" id="ARBA00022692"/>
    </source>
</evidence>
<evidence type="ECO:0000256" key="1">
    <source>
        <dbReference type="ARBA" id="ARBA00004651"/>
    </source>
</evidence>
<dbReference type="GO" id="GO:0016503">
    <property type="term" value="F:pheromone receptor activity"/>
    <property type="evidence" value="ECO:0007669"/>
    <property type="project" value="InterPro"/>
</dbReference>
<evidence type="ECO:0000256" key="8">
    <source>
        <dbReference type="ARBA" id="ARBA00023136"/>
    </source>
</evidence>
<evidence type="ECO:0000259" key="12">
    <source>
        <dbReference type="PROSITE" id="PS50262"/>
    </source>
</evidence>
<feature type="domain" description="G-protein coupled receptors family 1 profile" evidence="12">
    <location>
        <begin position="63"/>
        <end position="327"/>
    </location>
</feature>
<dbReference type="Ensembl" id="ENSUAMT00000006903.1">
    <property type="protein sequence ID" value="ENSUAMP00000006100.1"/>
    <property type="gene ID" value="ENSUAMG00000005372.1"/>
</dbReference>
<comment type="similarity">
    <text evidence="2 11">Belongs to the G-protein coupled receptor 1 family.</text>
</comment>
<dbReference type="FunFam" id="1.20.1070.10:FF:000051">
    <property type="entry name" value="Vomeronasal type-1 receptor"/>
    <property type="match status" value="1"/>
</dbReference>
<proteinExistence type="inferred from homology"/>
<dbReference type="GO" id="GO:0005886">
    <property type="term" value="C:plasma membrane"/>
    <property type="evidence" value="ECO:0007669"/>
    <property type="project" value="UniProtKB-SubCell"/>
</dbReference>
<dbReference type="GO" id="GO:0007606">
    <property type="term" value="P:sensory perception of chemical stimulus"/>
    <property type="evidence" value="ECO:0007669"/>
    <property type="project" value="UniProtKB-ARBA"/>
</dbReference>
<keyword evidence="4 11" id="KW-0589">Pheromone response</keyword>
<keyword evidence="9 11" id="KW-0675">Receptor</keyword>
<reference evidence="13" key="3">
    <citation type="submission" date="2025-09" db="UniProtKB">
        <authorList>
            <consortium name="Ensembl"/>
        </authorList>
    </citation>
    <scope>IDENTIFICATION</scope>
</reference>
<evidence type="ECO:0000256" key="9">
    <source>
        <dbReference type="ARBA" id="ARBA00023170"/>
    </source>
</evidence>
<keyword evidence="5 11" id="KW-0812">Transmembrane</keyword>
<keyword evidence="10 11" id="KW-0807">Transducer</keyword>
<dbReference type="Gene3D" id="1.20.1070.10">
    <property type="entry name" value="Rhodopsin 7-helix transmembrane proteins"/>
    <property type="match status" value="1"/>
</dbReference>
<dbReference type="SUPFAM" id="SSF81321">
    <property type="entry name" value="Family A G protein-coupled receptor-like"/>
    <property type="match status" value="1"/>
</dbReference>
<feature type="transmembrane region" description="Helical" evidence="11">
    <location>
        <begin position="57"/>
        <end position="77"/>
    </location>
</feature>
<dbReference type="GeneTree" id="ENSGT01030000234553"/>
<feature type="transmembrane region" description="Helical" evidence="11">
    <location>
        <begin position="220"/>
        <end position="248"/>
    </location>
</feature>
<dbReference type="Proteomes" id="UP000291022">
    <property type="component" value="Unassembled WGS sequence"/>
</dbReference>
<dbReference type="OMA" id="YWIDCLL"/>
<evidence type="ECO:0000256" key="4">
    <source>
        <dbReference type="ARBA" id="ARBA00022507"/>
    </source>
</evidence>
<dbReference type="Pfam" id="PF03402">
    <property type="entry name" value="V1R"/>
    <property type="match status" value="1"/>
</dbReference>
<evidence type="ECO:0000256" key="6">
    <source>
        <dbReference type="ARBA" id="ARBA00022989"/>
    </source>
</evidence>
<keyword evidence="7 11" id="KW-0297">G-protein coupled receptor</keyword>
<evidence type="ECO:0000313" key="14">
    <source>
        <dbReference type="Proteomes" id="UP000291022"/>
    </source>
</evidence>
<comment type="subcellular location">
    <subcellularLocation>
        <location evidence="1 11">Cell membrane</location>
        <topology evidence="1 11">Multi-pass membrane protein</topology>
    </subcellularLocation>
</comment>
<accession>A0A452QLD4</accession>
<evidence type="ECO:0000256" key="11">
    <source>
        <dbReference type="RuleBase" id="RU364061"/>
    </source>
</evidence>
<dbReference type="PRINTS" id="PR01534">
    <property type="entry name" value="VOMERONASL1R"/>
</dbReference>
<evidence type="ECO:0000313" key="13">
    <source>
        <dbReference type="Ensembl" id="ENSUAMP00000006100.1"/>
    </source>
</evidence>
<evidence type="ECO:0000256" key="3">
    <source>
        <dbReference type="ARBA" id="ARBA00022475"/>
    </source>
</evidence>
<dbReference type="InterPro" id="IPR004072">
    <property type="entry name" value="Vmron_rcpt_1"/>
</dbReference>
<dbReference type="InterPro" id="IPR017452">
    <property type="entry name" value="GPCR_Rhodpsn_7TM"/>
</dbReference>
<organism evidence="13 14">
    <name type="scientific">Ursus americanus</name>
    <name type="common">American black bear</name>
    <name type="synonym">Euarctos americanus</name>
    <dbReference type="NCBI Taxonomy" id="9643"/>
    <lineage>
        <taxon>Eukaryota</taxon>
        <taxon>Metazoa</taxon>
        <taxon>Chordata</taxon>
        <taxon>Craniata</taxon>
        <taxon>Vertebrata</taxon>
        <taxon>Euteleostomi</taxon>
        <taxon>Mammalia</taxon>
        <taxon>Eutheria</taxon>
        <taxon>Laurasiatheria</taxon>
        <taxon>Carnivora</taxon>
        <taxon>Caniformia</taxon>
        <taxon>Ursidae</taxon>
        <taxon>Ursus</taxon>
    </lineage>
</organism>
<keyword evidence="3 11" id="KW-1003">Cell membrane</keyword>
<name>A0A452QLD4_URSAM</name>
<dbReference type="GO" id="GO:0019236">
    <property type="term" value="P:response to pheromone"/>
    <property type="evidence" value="ECO:0007669"/>
    <property type="project" value="UniProtKB-KW"/>
</dbReference>
<keyword evidence="8 11" id="KW-0472">Membrane</keyword>
<reference evidence="14" key="1">
    <citation type="submission" date="2016-06" db="EMBL/GenBank/DDBJ databases">
        <title>De novo assembly and RNA-Seq shows season-dependent expression and editing in black bear kidneys.</title>
        <authorList>
            <person name="Korstanje R."/>
            <person name="Srivastava A."/>
            <person name="Sarsani V.K."/>
            <person name="Sheehan S.M."/>
            <person name="Seger R.L."/>
            <person name="Barter M.E."/>
            <person name="Lindqvist C."/>
            <person name="Brody L.C."/>
            <person name="Mullikin J.C."/>
        </authorList>
    </citation>
    <scope>NUCLEOTIDE SEQUENCE [LARGE SCALE GENOMIC DNA]</scope>
</reference>
<keyword evidence="14" id="KW-1185">Reference proteome</keyword>
<protein>
    <recommendedName>
        <fullName evidence="11">Vomeronasal type-1 receptor</fullName>
    </recommendedName>
</protein>
<dbReference type="PANTHER" id="PTHR24062">
    <property type="entry name" value="VOMERONASAL TYPE-1 RECEPTOR"/>
    <property type="match status" value="1"/>
</dbReference>
<evidence type="ECO:0000256" key="7">
    <source>
        <dbReference type="ARBA" id="ARBA00023040"/>
    </source>
</evidence>
<feature type="transmembrane region" description="Helical" evidence="11">
    <location>
        <begin position="306"/>
        <end position="328"/>
    </location>
</feature>
<dbReference type="PROSITE" id="PS50262">
    <property type="entry name" value="G_PROTEIN_RECEP_F1_2"/>
    <property type="match status" value="1"/>
</dbReference>
<reference evidence="13" key="2">
    <citation type="submission" date="2025-08" db="UniProtKB">
        <authorList>
            <consortium name="Ensembl"/>
        </authorList>
    </citation>
    <scope>IDENTIFICATION</scope>
</reference>
<feature type="transmembrane region" description="Helical" evidence="11">
    <location>
        <begin position="172"/>
        <end position="191"/>
    </location>
</feature>
<keyword evidence="6 11" id="KW-1133">Transmembrane helix</keyword>
<evidence type="ECO:0000256" key="2">
    <source>
        <dbReference type="ARBA" id="ARBA00010663"/>
    </source>
</evidence>